<dbReference type="AlphaFoldDB" id="A0A192A8A9"/>
<evidence type="ECO:0000313" key="3">
    <source>
        <dbReference type="Proteomes" id="UP000077927"/>
    </source>
</evidence>
<geneLocation type="plasmid" evidence="4">
    <name>pri-2</name>
</geneLocation>
<evidence type="ECO:0000313" key="2">
    <source>
        <dbReference type="EMBL" id="ANJ76634.1"/>
    </source>
</evidence>
<keyword evidence="2" id="KW-0614">Plasmid</keyword>
<dbReference type="OrthoDB" id="8563547at2"/>
<organism evidence="2 4">
    <name type="scientific">Ralstonia insidiosa</name>
    <dbReference type="NCBI Taxonomy" id="190721"/>
    <lineage>
        <taxon>Bacteria</taxon>
        <taxon>Pseudomonadati</taxon>
        <taxon>Pseudomonadota</taxon>
        <taxon>Betaproteobacteria</taxon>
        <taxon>Burkholderiales</taxon>
        <taxon>Burkholderiaceae</taxon>
        <taxon>Ralstonia</taxon>
    </lineage>
</organism>
<reference evidence="4" key="3">
    <citation type="submission" date="2016-06" db="EMBL/GenBank/DDBJ databases">
        <authorList>
            <person name="Xu Y."/>
            <person name="Nagy A."/>
            <person name="Yan X."/>
            <person name="Kim S.W."/>
            <person name="Haley B."/>
            <person name="Liu N.T."/>
            <person name="Nou X."/>
        </authorList>
    </citation>
    <scope>NUCLEOTIDE SEQUENCE [LARGE SCALE GENOMIC DNA]</scope>
    <source>
        <strain evidence="4">ATCC 49129</strain>
        <plasmid evidence="4">pri-2</plasmid>
    </source>
</reference>
<keyword evidence="4" id="KW-1185">Reference proteome</keyword>
<geneLocation type="plasmid" evidence="2">
    <name>pRI-2</name>
</geneLocation>
<reference evidence="2" key="2">
    <citation type="submission" date="2016-06" db="EMBL/GenBank/DDBJ databases">
        <authorList>
            <person name="Kjaerup R.B."/>
            <person name="Dalgaard T.S."/>
            <person name="Juul-Madsen H.R."/>
        </authorList>
    </citation>
    <scope>NUCLEOTIDE SEQUENCE [LARGE SCALE GENOMIC DNA]</scope>
    <source>
        <strain evidence="2">ATCC 49129</strain>
        <plasmid evidence="2">pRI-2</plasmid>
    </source>
</reference>
<name>A0A192A8A9_9RALS</name>
<sequence>MIHTFGLLAQQYCNIELPLQVLKSNAGFYIGTADDAGPCSRESVEYFTTQAKAQQALDDGAWTQKETP</sequence>
<protein>
    <submittedName>
        <fullName evidence="2">Uncharacterized protein</fullName>
    </submittedName>
</protein>
<gene>
    <name evidence="2" type="ORF">A9Y76_28945</name>
    <name evidence="1" type="ORF">ACS15_5875</name>
</gene>
<geneLocation type="plasmid" evidence="3"/>
<accession>A0A192A8A9</accession>
<dbReference type="Proteomes" id="UP000077927">
    <property type="component" value="Plasmid unnamed"/>
</dbReference>
<reference evidence="1 3" key="1">
    <citation type="submission" date="2015-09" db="EMBL/GenBank/DDBJ databases">
        <authorList>
            <person name="Xu Y."/>
            <person name="Nagy A."/>
            <person name="Liu N.T."/>
            <person name="Nou X."/>
        </authorList>
    </citation>
    <scope>NUCLEOTIDE SEQUENCE [LARGE SCALE GENOMIC DNA]</scope>
    <source>
        <strain evidence="1 3">FC1138</strain>
        <plasmid evidence="3">Plasmid</plasmid>
        <plasmid evidence="1">unnamed</plasmid>
    </source>
</reference>
<dbReference type="EMBL" id="CP012607">
    <property type="protein sequence ID" value="ANH77060.1"/>
    <property type="molecule type" value="Genomic_DNA"/>
</dbReference>
<evidence type="ECO:0000313" key="4">
    <source>
        <dbReference type="Proteomes" id="UP000078572"/>
    </source>
</evidence>
<dbReference type="EMBL" id="CP016025">
    <property type="protein sequence ID" value="ANJ76634.1"/>
    <property type="molecule type" value="Genomic_DNA"/>
</dbReference>
<dbReference type="GeneID" id="61530047"/>
<geneLocation type="plasmid" evidence="1">
    <name>unnamed</name>
</geneLocation>
<dbReference type="RefSeq" id="WP_004636210.1">
    <property type="nucleotide sequence ID" value="NZ_CP012607.1"/>
</dbReference>
<dbReference type="PATRIC" id="fig|190721.6.peg.5830"/>
<dbReference type="Proteomes" id="UP000078572">
    <property type="component" value="Plasmid pRI-2"/>
</dbReference>
<evidence type="ECO:0000313" key="1">
    <source>
        <dbReference type="EMBL" id="ANH77060.1"/>
    </source>
</evidence>
<proteinExistence type="predicted"/>
<dbReference type="KEGG" id="rin:ACS15_5875"/>